<dbReference type="InterPro" id="IPR036179">
    <property type="entry name" value="Ig-like_dom_sf"/>
</dbReference>
<evidence type="ECO:0000313" key="4">
    <source>
        <dbReference type="Proteomes" id="UP000727407"/>
    </source>
</evidence>
<sequence length="268" mass="29613">ITHRMSTFTRTSWVPHQVLLLLITNFITVSASAEITAWVKFNQTAALSCGHNCPGLAKWTLFSNPDGVVAECDQTSCRSVRSGFNMSHDQYLKGDLTLTITAADHSLRGLYTCQCDGTNVNDVRLRIESVISILLISPAKDLWLDLYVSERVKVIFKGTFSAGPHGVEICSVYRGSLNCTAEYTLRTSLTDTVLTLRGVKPSDGGVYIIRDAANNEDLHTYSISVRDKKALPIWGKLMAGLLMLLLVVPLLVIFLSKREKPRPGQRTP</sequence>
<organism evidence="3 4">
    <name type="scientific">Clarias magur</name>
    <name type="common">Asian catfish</name>
    <name type="synonym">Macropteronotus magur</name>
    <dbReference type="NCBI Taxonomy" id="1594786"/>
    <lineage>
        <taxon>Eukaryota</taxon>
        <taxon>Metazoa</taxon>
        <taxon>Chordata</taxon>
        <taxon>Craniata</taxon>
        <taxon>Vertebrata</taxon>
        <taxon>Euteleostomi</taxon>
        <taxon>Actinopterygii</taxon>
        <taxon>Neopterygii</taxon>
        <taxon>Teleostei</taxon>
        <taxon>Ostariophysi</taxon>
        <taxon>Siluriformes</taxon>
        <taxon>Clariidae</taxon>
        <taxon>Clarias</taxon>
    </lineage>
</organism>
<evidence type="ECO:0008006" key="5">
    <source>
        <dbReference type="Google" id="ProtNLM"/>
    </source>
</evidence>
<accession>A0A8J4U3C7</accession>
<proteinExistence type="predicted"/>
<keyword evidence="1" id="KW-1133">Transmembrane helix</keyword>
<keyword evidence="1" id="KW-0812">Transmembrane</keyword>
<dbReference type="AlphaFoldDB" id="A0A8J4U3C7"/>
<feature type="non-terminal residue" evidence="3">
    <location>
        <position position="1"/>
    </location>
</feature>
<keyword evidence="4" id="KW-1185">Reference proteome</keyword>
<keyword evidence="2" id="KW-0732">Signal</keyword>
<evidence type="ECO:0000256" key="2">
    <source>
        <dbReference type="SAM" id="SignalP"/>
    </source>
</evidence>
<comment type="caution">
    <text evidence="3">The sequence shown here is derived from an EMBL/GenBank/DDBJ whole genome shotgun (WGS) entry which is preliminary data.</text>
</comment>
<feature type="signal peptide" evidence="2">
    <location>
        <begin position="1"/>
        <end position="33"/>
    </location>
</feature>
<dbReference type="OrthoDB" id="8923826at2759"/>
<evidence type="ECO:0000313" key="3">
    <source>
        <dbReference type="EMBL" id="KAF5889027.1"/>
    </source>
</evidence>
<gene>
    <name evidence="3" type="ORF">DAT39_021265</name>
</gene>
<protein>
    <recommendedName>
        <fullName evidence="5">Ig-like domain-containing protein</fullName>
    </recommendedName>
</protein>
<reference evidence="3" key="1">
    <citation type="submission" date="2020-07" db="EMBL/GenBank/DDBJ databases">
        <title>Clarias magur genome sequencing, assembly and annotation.</title>
        <authorList>
            <person name="Kushwaha B."/>
            <person name="Kumar R."/>
            <person name="Das P."/>
            <person name="Joshi C.G."/>
            <person name="Kumar D."/>
            <person name="Nagpure N.S."/>
            <person name="Pandey M."/>
            <person name="Agarwal S."/>
            <person name="Srivastava S."/>
            <person name="Singh M."/>
            <person name="Sahoo L."/>
            <person name="Jayasankar P."/>
            <person name="Meher P.K."/>
            <person name="Koringa P.G."/>
            <person name="Iquebal M.A."/>
            <person name="Das S.P."/>
            <person name="Bit A."/>
            <person name="Patnaik S."/>
            <person name="Patel N."/>
            <person name="Shah T.M."/>
            <person name="Hinsu A."/>
            <person name="Jena J.K."/>
        </authorList>
    </citation>
    <scope>NUCLEOTIDE SEQUENCE</scope>
    <source>
        <strain evidence="3">CIFAMagur01</strain>
        <tissue evidence="3">Testis</tissue>
    </source>
</reference>
<feature type="transmembrane region" description="Helical" evidence="1">
    <location>
        <begin position="233"/>
        <end position="256"/>
    </location>
</feature>
<keyword evidence="1" id="KW-0472">Membrane</keyword>
<dbReference type="SUPFAM" id="SSF48726">
    <property type="entry name" value="Immunoglobulin"/>
    <property type="match status" value="1"/>
</dbReference>
<evidence type="ECO:0000256" key="1">
    <source>
        <dbReference type="SAM" id="Phobius"/>
    </source>
</evidence>
<dbReference type="EMBL" id="QNUK01000875">
    <property type="protein sequence ID" value="KAF5889027.1"/>
    <property type="molecule type" value="Genomic_DNA"/>
</dbReference>
<feature type="chain" id="PRO_5035258225" description="Ig-like domain-containing protein" evidence="2">
    <location>
        <begin position="34"/>
        <end position="268"/>
    </location>
</feature>
<feature type="non-terminal residue" evidence="3">
    <location>
        <position position="268"/>
    </location>
</feature>
<name>A0A8J4U3C7_CLAMG</name>
<dbReference type="Proteomes" id="UP000727407">
    <property type="component" value="Unassembled WGS sequence"/>
</dbReference>